<dbReference type="Pfam" id="PF13426">
    <property type="entry name" value="PAS_9"/>
    <property type="match status" value="1"/>
</dbReference>
<dbReference type="InterPro" id="IPR005467">
    <property type="entry name" value="His_kinase_dom"/>
</dbReference>
<dbReference type="PROSITE" id="PS50112">
    <property type="entry name" value="PAS"/>
    <property type="match status" value="2"/>
</dbReference>
<dbReference type="SUPFAM" id="SSF55874">
    <property type="entry name" value="ATPase domain of HSP90 chaperone/DNA topoisomerase II/histidine kinase"/>
    <property type="match status" value="1"/>
</dbReference>
<dbReference type="EC" id="2.7.13.3" evidence="2"/>
<dbReference type="Gene3D" id="3.30.565.10">
    <property type="entry name" value="Histidine kinase-like ATPase, C-terminal domain"/>
    <property type="match status" value="1"/>
</dbReference>
<dbReference type="SMART" id="SM00387">
    <property type="entry name" value="HATPase_c"/>
    <property type="match status" value="1"/>
</dbReference>
<accession>A0ABT3NBB0</accession>
<dbReference type="InterPro" id="IPR000014">
    <property type="entry name" value="PAS"/>
</dbReference>
<evidence type="ECO:0000256" key="1">
    <source>
        <dbReference type="ARBA" id="ARBA00000085"/>
    </source>
</evidence>
<comment type="caution">
    <text evidence="7">The sequence shown here is derived from an EMBL/GenBank/DDBJ whole genome shotgun (WGS) entry which is preliminary data.</text>
</comment>
<dbReference type="PANTHER" id="PTHR43065:SF47">
    <property type="match status" value="1"/>
</dbReference>
<evidence type="ECO:0000259" key="5">
    <source>
        <dbReference type="PROSITE" id="PS50112"/>
    </source>
</evidence>
<gene>
    <name evidence="7" type="ORF">OOT00_10710</name>
</gene>
<dbReference type="EMBL" id="JAPFPW010000012">
    <property type="protein sequence ID" value="MCW7754456.1"/>
    <property type="molecule type" value="Genomic_DNA"/>
</dbReference>
<evidence type="ECO:0000259" key="4">
    <source>
        <dbReference type="PROSITE" id="PS50109"/>
    </source>
</evidence>
<dbReference type="Proteomes" id="UP001209681">
    <property type="component" value="Unassembled WGS sequence"/>
</dbReference>
<feature type="domain" description="PAS" evidence="5">
    <location>
        <begin position="278"/>
        <end position="320"/>
    </location>
</feature>
<dbReference type="PROSITE" id="PS50109">
    <property type="entry name" value="HIS_KIN"/>
    <property type="match status" value="1"/>
</dbReference>
<proteinExistence type="predicted"/>
<comment type="catalytic activity">
    <reaction evidence="1">
        <text>ATP + protein L-histidine = ADP + protein N-phospho-L-histidine.</text>
        <dbReference type="EC" id="2.7.13.3"/>
    </reaction>
</comment>
<dbReference type="InterPro" id="IPR003594">
    <property type="entry name" value="HATPase_dom"/>
</dbReference>
<evidence type="ECO:0000313" key="7">
    <source>
        <dbReference type="EMBL" id="MCW7754456.1"/>
    </source>
</evidence>
<dbReference type="PANTHER" id="PTHR43065">
    <property type="entry name" value="SENSOR HISTIDINE KINASE"/>
    <property type="match status" value="1"/>
</dbReference>
<protein>
    <recommendedName>
        <fullName evidence="2">histidine kinase</fullName>
        <ecNumber evidence="2">2.7.13.3</ecNumber>
    </recommendedName>
</protein>
<feature type="domain" description="PAS" evidence="5">
    <location>
        <begin position="163"/>
        <end position="187"/>
    </location>
</feature>
<keyword evidence="8" id="KW-1185">Reference proteome</keyword>
<evidence type="ECO:0000259" key="6">
    <source>
        <dbReference type="PROSITE" id="PS50113"/>
    </source>
</evidence>
<dbReference type="Pfam" id="PF13188">
    <property type="entry name" value="PAS_8"/>
    <property type="match status" value="1"/>
</dbReference>
<evidence type="ECO:0000256" key="2">
    <source>
        <dbReference type="ARBA" id="ARBA00012438"/>
    </source>
</evidence>
<evidence type="ECO:0000313" key="8">
    <source>
        <dbReference type="Proteomes" id="UP001209681"/>
    </source>
</evidence>
<dbReference type="Gene3D" id="1.10.287.130">
    <property type="match status" value="1"/>
</dbReference>
<dbReference type="InterPro" id="IPR035965">
    <property type="entry name" value="PAS-like_dom_sf"/>
</dbReference>
<feature type="domain" description="Histidine kinase" evidence="4">
    <location>
        <begin position="450"/>
        <end position="681"/>
    </location>
</feature>
<feature type="region of interest" description="Disordered" evidence="3">
    <location>
        <begin position="677"/>
        <end position="704"/>
    </location>
</feature>
<dbReference type="RefSeq" id="WP_265425374.1">
    <property type="nucleotide sequence ID" value="NZ_JAPFPW010000012.1"/>
</dbReference>
<dbReference type="InterPro" id="IPR000700">
    <property type="entry name" value="PAS-assoc_C"/>
</dbReference>
<dbReference type="PROSITE" id="PS50113">
    <property type="entry name" value="PAC"/>
    <property type="match status" value="1"/>
</dbReference>
<feature type="compositionally biased region" description="Polar residues" evidence="3">
    <location>
        <begin position="686"/>
        <end position="697"/>
    </location>
</feature>
<reference evidence="7 8" key="1">
    <citation type="submission" date="2022-11" db="EMBL/GenBank/DDBJ databases">
        <title>Desulfobotulus tamanensis H1 sp. nov. - anaerobic, alkaliphilic, sulphate reducing bacterium isolated from terrestrial mud volcano.</title>
        <authorList>
            <person name="Frolova A."/>
            <person name="Merkel A.Y."/>
            <person name="Slobodkin A.I."/>
        </authorList>
    </citation>
    <scope>NUCLEOTIDE SEQUENCE [LARGE SCALE GENOMIC DNA]</scope>
    <source>
        <strain evidence="7 8">H1</strain>
    </source>
</reference>
<dbReference type="CDD" id="cd00130">
    <property type="entry name" value="PAS"/>
    <property type="match status" value="3"/>
</dbReference>
<sequence length="704" mass="79012">MTVPDSVLSSPNHANSPSGSLQEMHTLFLHAPIPMSCTILDDRGKPARTLWNHTWHKLFGYPADSVQDLCAPAFHFWKDEDAYNRFLHQTTLSGEIHNTEAYLLSYDGSQRVVIVSGRMIRLENQVLLIKSYMDITRQREVETELLVFREMVERANDAMVLVEDDRIIECNPATLRLFGLSRDEIIGIHPGRLSPDLQEDGSPSLLEADQLMAAAMAGEARQFLWRHQRSDGTLFIAEVTLNPAKDMPLSGSEKRRRFVGVLRDVTLAQKANRALLQSEMRFRELFELAPVPLCLLATDGRITAINRRWTQLLGYTLEDIPHIRDWWEKAYPDPDYRKKAMALWHKGMDHLATTGEELRPTELTICCRNKESRNLLVGGAMVGEDLMISFYDVTEQRKAQQALESLNTSLESRVEERTMALRTALENLRLTQTELVRSEKLAGLGSLVAGVAHELNTPIGNAVMVASTLKDLTRQFQTACAEGLKRSVLEHFINRWQEAGEIIERNLFRAAELIAGFKQVAVDQSSYQRRTFELGEVLHELRLTLSPTLKRNRVELKDDADPGIYMDSYPGPLTQVLMNIVNNAVIHAFEGGAEGRVRIEGRAIDSDNVRIRVTDNGCGIQPENLTRIFDPFFTTRLGKGGSGLGLHIVYSLVSELLGGSVRMESTPGRGSTLIMDLPLHAPGHPQQENQGSGSITADTRGHHE</sequence>
<dbReference type="NCBIfam" id="TIGR00229">
    <property type="entry name" value="sensory_box"/>
    <property type="match status" value="3"/>
</dbReference>
<feature type="domain" description="PAC" evidence="6">
    <location>
        <begin position="97"/>
        <end position="147"/>
    </location>
</feature>
<dbReference type="Gene3D" id="3.30.450.20">
    <property type="entry name" value="PAS domain"/>
    <property type="match status" value="3"/>
</dbReference>
<organism evidence="7 8">
    <name type="scientific">Desulfobotulus pelophilus</name>
    <dbReference type="NCBI Taxonomy" id="2823377"/>
    <lineage>
        <taxon>Bacteria</taxon>
        <taxon>Pseudomonadati</taxon>
        <taxon>Thermodesulfobacteriota</taxon>
        <taxon>Desulfobacteria</taxon>
        <taxon>Desulfobacterales</taxon>
        <taxon>Desulfobacteraceae</taxon>
        <taxon>Desulfobotulus</taxon>
    </lineage>
</organism>
<evidence type="ECO:0000256" key="3">
    <source>
        <dbReference type="SAM" id="MobiDB-lite"/>
    </source>
</evidence>
<dbReference type="Pfam" id="PF02518">
    <property type="entry name" value="HATPase_c"/>
    <property type="match status" value="1"/>
</dbReference>
<dbReference type="SUPFAM" id="SSF55785">
    <property type="entry name" value="PYP-like sensor domain (PAS domain)"/>
    <property type="match status" value="3"/>
</dbReference>
<dbReference type="PRINTS" id="PR00344">
    <property type="entry name" value="BCTRLSENSOR"/>
</dbReference>
<name>A0ABT3NBB0_9BACT</name>
<dbReference type="SMART" id="SM00091">
    <property type="entry name" value="PAS"/>
    <property type="match status" value="3"/>
</dbReference>
<dbReference type="InterPro" id="IPR036890">
    <property type="entry name" value="HATPase_C_sf"/>
</dbReference>
<dbReference type="InterPro" id="IPR004358">
    <property type="entry name" value="Sig_transdc_His_kin-like_C"/>
</dbReference>